<evidence type="ECO:0000256" key="2">
    <source>
        <dbReference type="ARBA" id="ARBA00018874"/>
    </source>
</evidence>
<organism evidence="4 5">
    <name type="scientific">Sinanodonta woodiana</name>
    <name type="common">Chinese pond mussel</name>
    <name type="synonym">Anodonta woodiana</name>
    <dbReference type="NCBI Taxonomy" id="1069815"/>
    <lineage>
        <taxon>Eukaryota</taxon>
        <taxon>Metazoa</taxon>
        <taxon>Spiralia</taxon>
        <taxon>Lophotrochozoa</taxon>
        <taxon>Mollusca</taxon>
        <taxon>Bivalvia</taxon>
        <taxon>Autobranchia</taxon>
        <taxon>Heteroconchia</taxon>
        <taxon>Palaeoheterodonta</taxon>
        <taxon>Unionida</taxon>
        <taxon>Unionoidea</taxon>
        <taxon>Unionidae</taxon>
        <taxon>Unioninae</taxon>
        <taxon>Sinanodonta</taxon>
    </lineage>
</organism>
<evidence type="ECO:0000313" key="4">
    <source>
        <dbReference type="EMBL" id="KAL3880517.1"/>
    </source>
</evidence>
<keyword evidence="3" id="KW-0072">Autophagy</keyword>
<keyword evidence="5" id="KW-1185">Reference proteome</keyword>
<evidence type="ECO:0000313" key="5">
    <source>
        <dbReference type="Proteomes" id="UP001634394"/>
    </source>
</evidence>
<dbReference type="GO" id="GO:0006914">
    <property type="term" value="P:autophagy"/>
    <property type="evidence" value="ECO:0007669"/>
    <property type="project" value="UniProtKB-KW"/>
</dbReference>
<dbReference type="PANTHER" id="PTHR13292">
    <property type="entry name" value="AUTOPHAGY-RELATED PROTEIN 101"/>
    <property type="match status" value="1"/>
</dbReference>
<dbReference type="InterPro" id="IPR012445">
    <property type="entry name" value="ATG101"/>
</dbReference>
<dbReference type="AlphaFoldDB" id="A0ABD3X2P5"/>
<accession>A0ABD3X2P5</accession>
<proteinExistence type="inferred from homology"/>
<dbReference type="Pfam" id="PF07855">
    <property type="entry name" value="ATG101"/>
    <property type="match status" value="1"/>
</dbReference>
<name>A0ABD3X2P5_SINWO</name>
<dbReference type="PANTHER" id="PTHR13292:SF0">
    <property type="entry name" value="AUTOPHAGY-RELATED PROTEIN 101"/>
    <property type="match status" value="1"/>
</dbReference>
<comment type="similarity">
    <text evidence="1">Belongs to the ATG101 family.</text>
</comment>
<reference evidence="4 5" key="1">
    <citation type="submission" date="2024-11" db="EMBL/GenBank/DDBJ databases">
        <title>Chromosome-level genome assembly of the freshwater bivalve Anodonta woodiana.</title>
        <authorList>
            <person name="Chen X."/>
        </authorList>
    </citation>
    <scope>NUCLEOTIDE SEQUENCE [LARGE SCALE GENOMIC DNA]</scope>
    <source>
        <strain evidence="4">MN2024</strain>
        <tissue evidence="4">Gills</tissue>
    </source>
</reference>
<sequence>MNARAHVFELALEGREIEEVVGSLFNTLLLHRTLGKFQYQQEGSFSTGTVGLVDEDCDFIDFTHVRVASEELNVQVKREIGAFRDTLRNLLTPHSGQISLEFYERKRARWLFQAECIPWEVWTVKLDVITLSNEHDRQIYRDRLAEMLMEKVMHISDIMNRHEYVPKMPSQAELDLIFDTSFLDVQPYLFKISHQANGPSYSSVGTTMRKFIKDTLSL</sequence>
<evidence type="ECO:0000256" key="1">
    <source>
        <dbReference type="ARBA" id="ARBA00007130"/>
    </source>
</evidence>
<comment type="caution">
    <text evidence="4">The sequence shown here is derived from an EMBL/GenBank/DDBJ whole genome shotgun (WGS) entry which is preliminary data.</text>
</comment>
<dbReference type="EMBL" id="JBJQND010000004">
    <property type="protein sequence ID" value="KAL3880517.1"/>
    <property type="molecule type" value="Genomic_DNA"/>
</dbReference>
<protein>
    <recommendedName>
        <fullName evidence="2">Autophagy-related protein 101</fullName>
    </recommendedName>
</protein>
<gene>
    <name evidence="4" type="ORF">ACJMK2_032751</name>
</gene>
<evidence type="ECO:0000256" key="3">
    <source>
        <dbReference type="ARBA" id="ARBA00023006"/>
    </source>
</evidence>
<dbReference type="Proteomes" id="UP001634394">
    <property type="component" value="Unassembled WGS sequence"/>
</dbReference>